<dbReference type="SUPFAM" id="SSF52540">
    <property type="entry name" value="P-loop containing nucleoside triphosphate hydrolases"/>
    <property type="match status" value="1"/>
</dbReference>
<evidence type="ECO:0000313" key="2">
    <source>
        <dbReference type="Proteomes" id="UP000076881"/>
    </source>
</evidence>
<evidence type="ECO:0000313" key="1">
    <source>
        <dbReference type="EMBL" id="OAA77845.1"/>
    </source>
</evidence>
<organism evidence="1 2">
    <name type="scientific">Akanthomyces lecanii RCEF 1005</name>
    <dbReference type="NCBI Taxonomy" id="1081108"/>
    <lineage>
        <taxon>Eukaryota</taxon>
        <taxon>Fungi</taxon>
        <taxon>Dikarya</taxon>
        <taxon>Ascomycota</taxon>
        <taxon>Pezizomycotina</taxon>
        <taxon>Sordariomycetes</taxon>
        <taxon>Hypocreomycetidae</taxon>
        <taxon>Hypocreales</taxon>
        <taxon>Cordycipitaceae</taxon>
        <taxon>Akanthomyces</taxon>
        <taxon>Cordyceps confragosa</taxon>
    </lineage>
</organism>
<dbReference type="Pfam" id="PF17784">
    <property type="entry name" value="Sulfotransfer_4"/>
    <property type="match status" value="1"/>
</dbReference>
<keyword evidence="2" id="KW-1185">Reference proteome</keyword>
<dbReference type="EMBL" id="AZHF01000003">
    <property type="protein sequence ID" value="OAA77845.1"/>
    <property type="molecule type" value="Genomic_DNA"/>
</dbReference>
<protein>
    <recommendedName>
        <fullName evidence="3">NAD dependent epimerase/dehydratase</fullName>
    </recommendedName>
</protein>
<dbReference type="Proteomes" id="UP000076881">
    <property type="component" value="Unassembled WGS sequence"/>
</dbReference>
<name>A0A168HJ69_CORDF</name>
<evidence type="ECO:0008006" key="3">
    <source>
        <dbReference type="Google" id="ProtNLM"/>
    </source>
</evidence>
<dbReference type="PANTHER" id="PTHR36978:SF4">
    <property type="entry name" value="P-LOOP CONTAINING NUCLEOSIDE TRIPHOSPHATE HYDROLASE PROTEIN"/>
    <property type="match status" value="1"/>
</dbReference>
<dbReference type="InterPro" id="IPR027417">
    <property type="entry name" value="P-loop_NTPase"/>
</dbReference>
<comment type="caution">
    <text evidence="1">The sequence shown here is derived from an EMBL/GenBank/DDBJ whole genome shotgun (WGS) entry which is preliminary data.</text>
</comment>
<accession>A0A168HJ69</accession>
<dbReference type="STRING" id="1081108.A0A168HJ69"/>
<sequence>MSLIDAYPDAQVILVERDIERWHKSVRLLFEPWTHWSNRVLMRILGRLAGTKTGIATYKFSMGWTESTKPKDIMANARAAYVKHYEGIRAAVPPEQLLEYRLADGWEPLAAFLGKPPPAPDVKFPRINDAADFKQHRWFYEKYFLKRALNKICRGFWRRSLDGVCEQVKHGIPCSRVADHAAWENGSHVVSA</sequence>
<dbReference type="PANTHER" id="PTHR36978">
    <property type="entry name" value="P-LOOP CONTAINING NUCLEOTIDE TRIPHOSPHATE HYDROLASE"/>
    <property type="match status" value="1"/>
</dbReference>
<proteinExistence type="predicted"/>
<dbReference type="InterPro" id="IPR040632">
    <property type="entry name" value="Sulfotransfer_4"/>
</dbReference>
<dbReference type="Gene3D" id="3.40.50.300">
    <property type="entry name" value="P-loop containing nucleotide triphosphate hydrolases"/>
    <property type="match status" value="1"/>
</dbReference>
<dbReference type="AlphaFoldDB" id="A0A168HJ69"/>
<reference evidence="1 2" key="1">
    <citation type="journal article" date="2016" name="Genome Biol. Evol.">
        <title>Divergent and convergent evolution of fungal pathogenicity.</title>
        <authorList>
            <person name="Shang Y."/>
            <person name="Xiao G."/>
            <person name="Zheng P."/>
            <person name="Cen K."/>
            <person name="Zhan S."/>
            <person name="Wang C."/>
        </authorList>
    </citation>
    <scope>NUCLEOTIDE SEQUENCE [LARGE SCALE GENOMIC DNA]</scope>
    <source>
        <strain evidence="1 2">RCEF 1005</strain>
    </source>
</reference>
<dbReference type="OrthoDB" id="408152at2759"/>
<gene>
    <name evidence="1" type="ORF">LEL_04668</name>
</gene>